<protein>
    <submittedName>
        <fullName evidence="2">Uncharacterized protein</fullName>
    </submittedName>
</protein>
<feature type="non-terminal residue" evidence="2">
    <location>
        <position position="269"/>
    </location>
</feature>
<organism evidence="2">
    <name type="scientific">Aspergillus niger</name>
    <dbReference type="NCBI Taxonomy" id="5061"/>
    <lineage>
        <taxon>Eukaryota</taxon>
        <taxon>Fungi</taxon>
        <taxon>Dikarya</taxon>
        <taxon>Ascomycota</taxon>
        <taxon>Pezizomycotina</taxon>
        <taxon>Eurotiomycetes</taxon>
        <taxon>Eurotiomycetidae</taxon>
        <taxon>Eurotiales</taxon>
        <taxon>Aspergillaceae</taxon>
        <taxon>Aspergillus</taxon>
        <taxon>Aspergillus subgen. Circumdati</taxon>
    </lineage>
</organism>
<evidence type="ECO:0000313" key="2">
    <source>
        <dbReference type="RefSeq" id="XP_059606883.1"/>
    </source>
</evidence>
<reference evidence="2" key="2">
    <citation type="submission" date="2025-08" db="UniProtKB">
        <authorList>
            <consortium name="RefSeq"/>
        </authorList>
    </citation>
    <scope>IDENTIFICATION</scope>
</reference>
<dbReference type="AlphaFoldDB" id="A0AAJ8C1K0"/>
<dbReference type="GeneID" id="84590824"/>
<gene>
    <name evidence="2" type="ORF">An04g02180</name>
</gene>
<proteinExistence type="predicted"/>
<dbReference type="VEuPathDB" id="FungiDB:An04g02180"/>
<dbReference type="KEGG" id="ang:An04g02180"/>
<evidence type="ECO:0000256" key="1">
    <source>
        <dbReference type="SAM" id="MobiDB-lite"/>
    </source>
</evidence>
<reference evidence="2" key="1">
    <citation type="submission" date="2025-02" db="EMBL/GenBank/DDBJ databases">
        <authorList>
            <consortium name="NCBI Genome Project"/>
        </authorList>
    </citation>
    <scope>NUCLEOTIDE SEQUENCE</scope>
</reference>
<accession>A0AAJ8C1K0</accession>
<sequence>MAKNHDAVVVRPLRHRDPTMPCDDLANSSDEDRDPLLDELDTHMLPSSASNGLRTLNLPGASIVAVSGHPQPDSYYFYQVDMPWKARSYDYCNYPVRVHTREIRRTIFSAVWENLPAQAKPVAKGLLPGISGQCSIKLRHTYAPTSRGLHFDDAVLLLRALLQKLGGEKGGFACSGEGGKSTKRAAGKRIKRRPEEAIVRWPPVETVTNAQLGSADWLPPQLPLLASIDPCLALADQLPRRFVFSFSRASRSVFTHADLGAFLRPFFLS</sequence>
<feature type="region of interest" description="Disordered" evidence="1">
    <location>
        <begin position="1"/>
        <end position="36"/>
    </location>
</feature>
<dbReference type="RefSeq" id="XP_059606883.1">
    <property type="nucleotide sequence ID" value="XM_059747353.1"/>
</dbReference>
<name>A0AAJ8C1K0_ASPNG</name>